<proteinExistence type="predicted"/>
<sequence length="102" mass="11722">MEGINWTIVIAAASLEIVLITTACGVVWKLSRSEVALRSEFEEKFRSLSDKVYQVEIWARDEFVRKGSFELVIGRMEKSIEKIGDKIDAKFDELTKRIHSKT</sequence>
<reference evidence="1" key="2">
    <citation type="submission" date="2022-04" db="EMBL/GenBank/DDBJ databases">
        <authorList>
            <person name="Bromfield E.S.P."/>
            <person name="Cloutier S."/>
        </authorList>
    </citation>
    <scope>NUCLEOTIDE SEQUENCE</scope>
    <source>
        <strain evidence="1">1S5</strain>
    </source>
</reference>
<dbReference type="Proteomes" id="UP000551709">
    <property type="component" value="Chromosome"/>
</dbReference>
<dbReference type="RefSeq" id="WP_166090654.1">
    <property type="nucleotide sequence ID" value="NZ_CP096255.1"/>
</dbReference>
<name>A0A8T5V3S0_9BRAD</name>
<reference evidence="1" key="1">
    <citation type="journal article" date="2017" name="Syst. Appl. Microbiol.">
        <title>Soybeans inoculated with root zone soils of Canadian native legumes harbour diverse and novel Bradyrhizobium spp. that possess agricultural potential.</title>
        <authorList>
            <person name="Bromfield E.S.P."/>
            <person name="Cloutier S."/>
            <person name="Tambong J.T."/>
            <person name="Tran Thi T.V."/>
        </authorList>
    </citation>
    <scope>NUCLEOTIDE SEQUENCE</scope>
    <source>
        <strain evidence="1">1S5</strain>
    </source>
</reference>
<dbReference type="EMBL" id="CP096255">
    <property type="protein sequence ID" value="UPT85173.1"/>
    <property type="molecule type" value="Genomic_DNA"/>
</dbReference>
<organism evidence="1 2">
    <name type="scientific">Bradyrhizobium barranii subsp. apii</name>
    <dbReference type="NCBI Taxonomy" id="2819348"/>
    <lineage>
        <taxon>Bacteria</taxon>
        <taxon>Pseudomonadati</taxon>
        <taxon>Pseudomonadota</taxon>
        <taxon>Alphaproteobacteria</taxon>
        <taxon>Hyphomicrobiales</taxon>
        <taxon>Nitrobacteraceae</taxon>
        <taxon>Bradyrhizobium</taxon>
        <taxon>Bradyrhizobium barranii</taxon>
    </lineage>
</organism>
<gene>
    <name evidence="1" type="ORF">HAP41_0000033330</name>
</gene>
<evidence type="ECO:0000313" key="2">
    <source>
        <dbReference type="Proteomes" id="UP000551709"/>
    </source>
</evidence>
<dbReference type="AlphaFoldDB" id="A0A8T5V3S0"/>
<protein>
    <submittedName>
        <fullName evidence="1">Uncharacterized protein</fullName>
    </submittedName>
</protein>
<accession>A0A8T5V3S0</accession>
<evidence type="ECO:0000313" key="1">
    <source>
        <dbReference type="EMBL" id="UPT85173.1"/>
    </source>
</evidence>